<evidence type="ECO:0000256" key="1">
    <source>
        <dbReference type="ARBA" id="ARBA00023242"/>
    </source>
</evidence>
<keyword evidence="4" id="KW-1185">Reference proteome</keyword>
<evidence type="ECO:0000313" key="3">
    <source>
        <dbReference type="EMBL" id="KAF9893211.1"/>
    </source>
</evidence>
<feature type="region of interest" description="Disordered" evidence="2">
    <location>
        <begin position="144"/>
        <end position="171"/>
    </location>
</feature>
<evidence type="ECO:0000256" key="2">
    <source>
        <dbReference type="SAM" id="MobiDB-lite"/>
    </source>
</evidence>
<evidence type="ECO:0008006" key="5">
    <source>
        <dbReference type="Google" id="ProtNLM"/>
    </source>
</evidence>
<name>A0AAD4CVA7_ASPNN</name>
<dbReference type="GO" id="GO:0005634">
    <property type="term" value="C:nucleus"/>
    <property type="evidence" value="ECO:0007669"/>
    <property type="project" value="UniProtKB-SubCell"/>
</dbReference>
<dbReference type="AlphaFoldDB" id="A0AAD4CVA7"/>
<protein>
    <recommendedName>
        <fullName evidence="5">Zn(II)2Cys6 transcription factor</fullName>
    </recommendedName>
</protein>
<dbReference type="PANTHER" id="PTHR37534">
    <property type="entry name" value="TRANSCRIPTIONAL ACTIVATOR PROTEIN UGA3"/>
    <property type="match status" value="1"/>
</dbReference>
<reference evidence="3" key="1">
    <citation type="journal article" date="2019" name="Beilstein J. Org. Chem.">
        <title>Nanangenines: drimane sesquiterpenoids as the dominant metabolite cohort of a novel Australian fungus, Aspergillus nanangensis.</title>
        <authorList>
            <person name="Lacey H.J."/>
            <person name="Gilchrist C.L.M."/>
            <person name="Crombie A."/>
            <person name="Kalaitzis J.A."/>
            <person name="Vuong D."/>
            <person name="Rutledge P.J."/>
            <person name="Turner P."/>
            <person name="Pitt J.I."/>
            <person name="Lacey E."/>
            <person name="Chooi Y.H."/>
            <person name="Piggott A.M."/>
        </authorList>
    </citation>
    <scope>NUCLEOTIDE SEQUENCE</scope>
    <source>
        <strain evidence="3">MST-FP2251</strain>
    </source>
</reference>
<comment type="caution">
    <text evidence="3">The sequence shown here is derived from an EMBL/GenBank/DDBJ whole genome shotgun (WGS) entry which is preliminary data.</text>
</comment>
<dbReference type="GO" id="GO:0003700">
    <property type="term" value="F:DNA-binding transcription factor activity"/>
    <property type="evidence" value="ECO:0007669"/>
    <property type="project" value="TreeGrafter"/>
</dbReference>
<evidence type="ECO:0000313" key="4">
    <source>
        <dbReference type="Proteomes" id="UP001194746"/>
    </source>
</evidence>
<gene>
    <name evidence="3" type="ORF">FE257_011634</name>
</gene>
<dbReference type="PANTHER" id="PTHR37534:SF25">
    <property type="entry name" value="ZN(II)2CYS6 TRANSCRIPTION FACTOR (EUROFUNG)"/>
    <property type="match status" value="1"/>
</dbReference>
<keyword evidence="1" id="KW-0539">Nucleus</keyword>
<dbReference type="Proteomes" id="UP001194746">
    <property type="component" value="Unassembled WGS sequence"/>
</dbReference>
<organism evidence="3 4">
    <name type="scientific">Aspergillus nanangensis</name>
    <dbReference type="NCBI Taxonomy" id="2582783"/>
    <lineage>
        <taxon>Eukaryota</taxon>
        <taxon>Fungi</taxon>
        <taxon>Dikarya</taxon>
        <taxon>Ascomycota</taxon>
        <taxon>Pezizomycotina</taxon>
        <taxon>Eurotiomycetes</taxon>
        <taxon>Eurotiomycetidae</taxon>
        <taxon>Eurotiales</taxon>
        <taxon>Aspergillaceae</taxon>
        <taxon>Aspergillus</taxon>
        <taxon>Aspergillus subgen. Circumdati</taxon>
    </lineage>
</organism>
<sequence length="628" mass="70717">MAVKSSSSSHVRMMAAGACNFVYGSGKLKTKCIVKEALPLKNRQCRQFQRFLLSPMLLVLVDCTTDMFTKVTQLKALSQTDLHSLRYIDIEFDRTPKLSAKSAMWQTVRHVYQKSQGTASKFELEWDSAQTWVEVPTSLTFIQESTDDSTDGGASDTASQPQDDPKLMSHNIPASICDTFTTLAHLPSSGAIIPLDESTKLHHSSLESVPEARHNSLSAISPTAINGIISPAAPPMSPWTGVTPPLSTPSPRSATDFHITSREAALMRLFIQKIAPWADICDARSNFSTEVPSRAVQYPMVLKAVLCLSARLDAILSNMSDWEASEYHGQCIELLIAALAHPEDTYDDNLLITVVLLRMYEELERTSDEMCHFTGSNRLLNTMSKSASSGGIAEAVSWQFLRQAIFASIVQFECIHLDLGNYERSTVFQRRDDASYANIIIFLCAKIIQNYPKTHSMGIEDSVRQSLMESVDGWFNARPVTWHPLQYKDADPAADRPFPESWIMSPSAVVGLQYYHTCCIFLTLSNRHWGEPNDYELARRRRLEESAVASHVLQVIGLSISNETVENAYFMACHLLHRYGYTLRRPVEQRESVRFLERAEKVVGWRTAWMVRELENQWGELRRLNSMV</sequence>
<dbReference type="GO" id="GO:0000976">
    <property type="term" value="F:transcription cis-regulatory region binding"/>
    <property type="evidence" value="ECO:0007669"/>
    <property type="project" value="TreeGrafter"/>
</dbReference>
<dbReference type="GO" id="GO:0045944">
    <property type="term" value="P:positive regulation of transcription by RNA polymerase II"/>
    <property type="evidence" value="ECO:0007669"/>
    <property type="project" value="TreeGrafter"/>
</dbReference>
<accession>A0AAD4CVA7</accession>
<reference evidence="3" key="2">
    <citation type="submission" date="2020-02" db="EMBL/GenBank/DDBJ databases">
        <authorList>
            <person name="Gilchrist C.L.M."/>
            <person name="Chooi Y.-H."/>
        </authorList>
    </citation>
    <scope>NUCLEOTIDE SEQUENCE</scope>
    <source>
        <strain evidence="3">MST-FP2251</strain>
    </source>
</reference>
<proteinExistence type="predicted"/>
<dbReference type="EMBL" id="VCAU01000008">
    <property type="protein sequence ID" value="KAF9893211.1"/>
    <property type="molecule type" value="Genomic_DNA"/>
</dbReference>